<gene>
    <name evidence="4" type="ORF">GCM10023329_22490</name>
</gene>
<evidence type="ECO:0000313" key="5">
    <source>
        <dbReference type="Proteomes" id="UP001501147"/>
    </source>
</evidence>
<sequence length="546" mass="59353">MRGAKSAKWVAGAIVVALAATACGSGSDEGNGDKGEGGKGGAFSMNIAEPKRLVPQAATESGGSQVLSGLFTPLVEFDAQNQPVLAAAESIESTDNKVWTIKLKDATWHDGTPVTAKDYVGAWNWGAYGPNAADGNYFFGTIQGYDEMNPVDPDGEEGPKKAPEPSAKELSGLKAVDDKTIEVTLKAPFAGYKSVLGYTVFYPMPQSALTDIKAYEEAPIGQGPFQMDGKWEHDKAVKVKAYADYKLGDKPKVDAVEFRIYQDQNTAYNDLLANNLDVVDQIPTEVMGTAPSELGDRFKSSEASTFQFVAFPTYDKKFSDPRVRKAISMAIDRDEIIKVVFQNSQSSADAFVSPVVGGYREGACGDACKFNPTEAKKLLAEAGGIEGNKINIGHNADGGHEQWINATCDQLKKNLGIECVGQAVPKFAELLKQVEEKKFSGMFRLGWIMDYPSMENYLGPLFSTDGSSNYYGYSNKDFDRLVQEGREAKTEAEAITKWQAAEDILVKDMPVIPLRFGKNVFGHSTNVKNVEMNLFNQVELTKVEKA</sequence>
<dbReference type="Proteomes" id="UP001501147">
    <property type="component" value="Unassembled WGS sequence"/>
</dbReference>
<dbReference type="RefSeq" id="WP_345612722.1">
    <property type="nucleotide sequence ID" value="NZ_BAABJV010000004.1"/>
</dbReference>
<evidence type="ECO:0000256" key="2">
    <source>
        <dbReference type="SAM" id="SignalP"/>
    </source>
</evidence>
<evidence type="ECO:0000256" key="1">
    <source>
        <dbReference type="SAM" id="MobiDB-lite"/>
    </source>
</evidence>
<feature type="domain" description="Solute-binding protein family 5" evidence="3">
    <location>
        <begin position="83"/>
        <end position="468"/>
    </location>
</feature>
<keyword evidence="5" id="KW-1185">Reference proteome</keyword>
<keyword evidence="2" id="KW-0732">Signal</keyword>
<dbReference type="InterPro" id="IPR000914">
    <property type="entry name" value="SBP_5_dom"/>
</dbReference>
<dbReference type="PIRSF" id="PIRSF002741">
    <property type="entry name" value="MppA"/>
    <property type="match status" value="1"/>
</dbReference>
<dbReference type="Gene3D" id="3.40.190.10">
    <property type="entry name" value="Periplasmic binding protein-like II"/>
    <property type="match status" value="1"/>
</dbReference>
<organism evidence="4 5">
    <name type="scientific">Streptomyces sanyensis</name>
    <dbReference type="NCBI Taxonomy" id="568869"/>
    <lineage>
        <taxon>Bacteria</taxon>
        <taxon>Bacillati</taxon>
        <taxon>Actinomycetota</taxon>
        <taxon>Actinomycetes</taxon>
        <taxon>Kitasatosporales</taxon>
        <taxon>Streptomycetaceae</taxon>
        <taxon>Streptomyces</taxon>
    </lineage>
</organism>
<protein>
    <submittedName>
        <fullName evidence="4">ABC transporter substrate-binding protein</fullName>
    </submittedName>
</protein>
<feature type="compositionally biased region" description="Basic and acidic residues" evidence="1">
    <location>
        <begin position="157"/>
        <end position="167"/>
    </location>
</feature>
<feature type="region of interest" description="Disordered" evidence="1">
    <location>
        <begin position="148"/>
        <end position="167"/>
    </location>
</feature>
<evidence type="ECO:0000313" key="4">
    <source>
        <dbReference type="EMBL" id="GAA4773983.1"/>
    </source>
</evidence>
<dbReference type="EMBL" id="BAABJV010000004">
    <property type="protein sequence ID" value="GAA4773983.1"/>
    <property type="molecule type" value="Genomic_DNA"/>
</dbReference>
<proteinExistence type="predicted"/>
<evidence type="ECO:0000259" key="3">
    <source>
        <dbReference type="Pfam" id="PF00496"/>
    </source>
</evidence>
<reference evidence="5" key="1">
    <citation type="journal article" date="2019" name="Int. J. Syst. Evol. Microbiol.">
        <title>The Global Catalogue of Microorganisms (GCM) 10K type strain sequencing project: providing services to taxonomists for standard genome sequencing and annotation.</title>
        <authorList>
            <consortium name="The Broad Institute Genomics Platform"/>
            <consortium name="The Broad Institute Genome Sequencing Center for Infectious Disease"/>
            <person name="Wu L."/>
            <person name="Ma J."/>
        </authorList>
    </citation>
    <scope>NUCLEOTIDE SEQUENCE [LARGE SCALE GENOMIC DNA]</scope>
    <source>
        <strain evidence="5">JCM 18324</strain>
    </source>
</reference>
<dbReference type="PROSITE" id="PS51257">
    <property type="entry name" value="PROKAR_LIPOPROTEIN"/>
    <property type="match status" value="1"/>
</dbReference>
<comment type="caution">
    <text evidence="4">The sequence shown here is derived from an EMBL/GenBank/DDBJ whole genome shotgun (WGS) entry which is preliminary data.</text>
</comment>
<dbReference type="Gene3D" id="3.10.105.10">
    <property type="entry name" value="Dipeptide-binding Protein, Domain 3"/>
    <property type="match status" value="1"/>
</dbReference>
<dbReference type="PANTHER" id="PTHR30290:SF83">
    <property type="entry name" value="ABC TRANSPORTER SUBSTRATE-BINDING PROTEIN"/>
    <property type="match status" value="1"/>
</dbReference>
<dbReference type="Pfam" id="PF00496">
    <property type="entry name" value="SBP_bac_5"/>
    <property type="match status" value="1"/>
</dbReference>
<dbReference type="InterPro" id="IPR039424">
    <property type="entry name" value="SBP_5"/>
</dbReference>
<name>A0ABP9A6N2_9ACTN</name>
<dbReference type="CDD" id="cd00995">
    <property type="entry name" value="PBP2_NikA_DppA_OppA_like"/>
    <property type="match status" value="1"/>
</dbReference>
<dbReference type="InterPro" id="IPR030678">
    <property type="entry name" value="Peptide/Ni-bd"/>
</dbReference>
<feature type="signal peptide" evidence="2">
    <location>
        <begin position="1"/>
        <end position="22"/>
    </location>
</feature>
<feature type="chain" id="PRO_5046851957" evidence="2">
    <location>
        <begin position="23"/>
        <end position="546"/>
    </location>
</feature>
<accession>A0ABP9A6N2</accession>
<dbReference type="SUPFAM" id="SSF53850">
    <property type="entry name" value="Periplasmic binding protein-like II"/>
    <property type="match status" value="1"/>
</dbReference>
<dbReference type="PANTHER" id="PTHR30290">
    <property type="entry name" value="PERIPLASMIC BINDING COMPONENT OF ABC TRANSPORTER"/>
    <property type="match status" value="1"/>
</dbReference>
<dbReference type="Gene3D" id="3.90.76.10">
    <property type="entry name" value="Dipeptide-binding Protein, Domain 1"/>
    <property type="match status" value="1"/>
</dbReference>